<dbReference type="InterPro" id="IPR015947">
    <property type="entry name" value="PUA-like_sf"/>
</dbReference>
<dbReference type="EMBL" id="JAUSUC010000026">
    <property type="protein sequence ID" value="MDQ0215776.1"/>
    <property type="molecule type" value="Genomic_DNA"/>
</dbReference>
<dbReference type="AlphaFoldDB" id="A0AAJ1WL33"/>
<dbReference type="RefSeq" id="WP_307257779.1">
    <property type="nucleotide sequence ID" value="NZ_JAUSUC010000026.1"/>
</dbReference>
<reference evidence="1" key="1">
    <citation type="submission" date="2023-07" db="EMBL/GenBank/DDBJ databases">
        <title>Genomic Encyclopedia of Type Strains, Phase IV (KMG-IV): sequencing the most valuable type-strain genomes for metagenomic binning, comparative biology and taxonomic classification.</title>
        <authorList>
            <person name="Goeker M."/>
        </authorList>
    </citation>
    <scope>NUCLEOTIDE SEQUENCE</scope>
    <source>
        <strain evidence="1">DSM 23947</strain>
    </source>
</reference>
<organism evidence="1 2">
    <name type="scientific">Oikeobacillus pervagus</name>
    <dbReference type="NCBI Taxonomy" id="1325931"/>
    <lineage>
        <taxon>Bacteria</taxon>
        <taxon>Bacillati</taxon>
        <taxon>Bacillota</taxon>
        <taxon>Bacilli</taxon>
        <taxon>Bacillales</taxon>
        <taxon>Bacillaceae</taxon>
        <taxon>Oikeobacillus</taxon>
    </lineage>
</organism>
<comment type="caution">
    <text evidence="1">The sequence shown here is derived from an EMBL/GenBank/DDBJ whole genome shotgun (WGS) entry which is preliminary data.</text>
</comment>
<sequence length="80" mass="9261">MGMPLEFNTMIVTKGEEIRKEENVFELTKTGYRVYPLHIPIHVHKFKDVEASGTAIIDQLQWSNEKTVITYHLISLNTTN</sequence>
<dbReference type="SUPFAM" id="SSF88697">
    <property type="entry name" value="PUA domain-like"/>
    <property type="match status" value="1"/>
</dbReference>
<accession>A0AAJ1WL33</accession>
<dbReference type="InterPro" id="IPR019699">
    <property type="entry name" value="DUF2584"/>
</dbReference>
<evidence type="ECO:0000313" key="1">
    <source>
        <dbReference type="EMBL" id="MDQ0215776.1"/>
    </source>
</evidence>
<keyword evidence="2" id="KW-1185">Reference proteome</keyword>
<gene>
    <name evidence="1" type="ORF">J2S13_002196</name>
</gene>
<dbReference type="Proteomes" id="UP001237207">
    <property type="component" value="Unassembled WGS sequence"/>
</dbReference>
<proteinExistence type="predicted"/>
<evidence type="ECO:0000313" key="2">
    <source>
        <dbReference type="Proteomes" id="UP001237207"/>
    </source>
</evidence>
<dbReference type="Pfam" id="PF10763">
    <property type="entry name" value="DUF2584"/>
    <property type="match status" value="1"/>
</dbReference>
<evidence type="ECO:0008006" key="3">
    <source>
        <dbReference type="Google" id="ProtNLM"/>
    </source>
</evidence>
<protein>
    <recommendedName>
        <fullName evidence="3">DUF2584 domain-containing protein</fullName>
    </recommendedName>
</protein>
<dbReference type="Gene3D" id="2.40.240.20">
    <property type="entry name" value="Hypothetical PUA domain-like, domain 1"/>
    <property type="match status" value="1"/>
</dbReference>
<name>A0AAJ1WL33_9BACI</name>